<dbReference type="AlphaFoldDB" id="A0A0G4HPU1"/>
<protein>
    <submittedName>
        <fullName evidence="1">Uncharacterized protein</fullName>
    </submittedName>
</protein>
<dbReference type="PhylomeDB" id="A0A0G4HPU1"/>
<name>A0A0G4HPU1_9ALVE</name>
<sequence length="312" mass="34499">MQGMRGATHSKGPEDTAKAIVASGILGFRGFWKISSLSKNLLSLRDDITTLGLGSVCAEFAHESGRDAVWEFTRNCFRFDDAKALEQFLALPRISNRYPFLLQQLLSENPNAMKCLEILIKEDANRSGRGELCSPLLSHERVDPVPNEALKLMIERNVIQPNSWTMGPSASPPGDDSETVALPVLCALIEGKKFEAAEALLKKGAKVDVCAWRESSGSEEKQSALLPLCALVHRLANIVEAQTETIIVEEVLQDEEEAEERAEIRRRYVELAEQREKGLSLLRCLSVAALESGCLHWRENASLGRGKPDRCT</sequence>
<organism evidence="1">
    <name type="scientific">Chromera velia CCMP2878</name>
    <dbReference type="NCBI Taxonomy" id="1169474"/>
    <lineage>
        <taxon>Eukaryota</taxon>
        <taxon>Sar</taxon>
        <taxon>Alveolata</taxon>
        <taxon>Colpodellida</taxon>
        <taxon>Chromeraceae</taxon>
        <taxon>Chromera</taxon>
    </lineage>
</organism>
<dbReference type="VEuPathDB" id="CryptoDB:Cvel_29932"/>
<evidence type="ECO:0000313" key="1">
    <source>
        <dbReference type="EMBL" id="CEM46251.1"/>
    </source>
</evidence>
<proteinExistence type="predicted"/>
<reference evidence="1" key="1">
    <citation type="submission" date="2014-11" db="EMBL/GenBank/DDBJ databases">
        <authorList>
            <person name="Otto D Thomas"/>
            <person name="Naeem Raeece"/>
        </authorList>
    </citation>
    <scope>NUCLEOTIDE SEQUENCE</scope>
</reference>
<accession>A0A0G4HPU1</accession>
<dbReference type="EMBL" id="CDMZ01003410">
    <property type="protein sequence ID" value="CEM46251.1"/>
    <property type="molecule type" value="Genomic_DNA"/>
</dbReference>
<gene>
    <name evidence="1" type="ORF">Cvel_29932</name>
</gene>